<dbReference type="OrthoDB" id="449119at2759"/>
<dbReference type="EMBL" id="CAJNIZ010045993">
    <property type="protein sequence ID" value="CAE7735850.1"/>
    <property type="molecule type" value="Genomic_DNA"/>
</dbReference>
<feature type="chain" id="PRO_5032982755" description="Secreted protein" evidence="2">
    <location>
        <begin position="19"/>
        <end position="95"/>
    </location>
</feature>
<dbReference type="AlphaFoldDB" id="A0A812XIY7"/>
<evidence type="ECO:0008006" key="5">
    <source>
        <dbReference type="Google" id="ProtNLM"/>
    </source>
</evidence>
<dbReference type="Proteomes" id="UP000649617">
    <property type="component" value="Unassembled WGS sequence"/>
</dbReference>
<comment type="caution">
    <text evidence="3">The sequence shown here is derived from an EMBL/GenBank/DDBJ whole genome shotgun (WGS) entry which is preliminary data.</text>
</comment>
<accession>A0A812XIY7</accession>
<organism evidence="3 4">
    <name type="scientific">Symbiodinium pilosum</name>
    <name type="common">Dinoflagellate</name>
    <dbReference type="NCBI Taxonomy" id="2952"/>
    <lineage>
        <taxon>Eukaryota</taxon>
        <taxon>Sar</taxon>
        <taxon>Alveolata</taxon>
        <taxon>Dinophyceae</taxon>
        <taxon>Suessiales</taxon>
        <taxon>Symbiodiniaceae</taxon>
        <taxon>Symbiodinium</taxon>
    </lineage>
</organism>
<keyword evidence="4" id="KW-1185">Reference proteome</keyword>
<reference evidence="3" key="1">
    <citation type="submission" date="2021-02" db="EMBL/GenBank/DDBJ databases">
        <authorList>
            <person name="Dougan E. K."/>
            <person name="Rhodes N."/>
            <person name="Thang M."/>
            <person name="Chan C."/>
        </authorList>
    </citation>
    <scope>NUCLEOTIDE SEQUENCE</scope>
</reference>
<evidence type="ECO:0000256" key="2">
    <source>
        <dbReference type="SAM" id="SignalP"/>
    </source>
</evidence>
<sequence>MAMFHWILVTRILAQAAATTQAASQASTEDGGAVEATPAEDMPAYEAGASAWWSTDTDWIRDSSHEICNAYNFFFEHIGIRKGWRTPPFKKEDVQ</sequence>
<evidence type="ECO:0000313" key="3">
    <source>
        <dbReference type="EMBL" id="CAE7735850.1"/>
    </source>
</evidence>
<evidence type="ECO:0000256" key="1">
    <source>
        <dbReference type="SAM" id="MobiDB-lite"/>
    </source>
</evidence>
<feature type="signal peptide" evidence="2">
    <location>
        <begin position="1"/>
        <end position="18"/>
    </location>
</feature>
<protein>
    <recommendedName>
        <fullName evidence="5">Secreted protein</fullName>
    </recommendedName>
</protein>
<feature type="non-terminal residue" evidence="3">
    <location>
        <position position="1"/>
    </location>
</feature>
<gene>
    <name evidence="3" type="ORF">SPIL2461_LOCUS21149</name>
</gene>
<keyword evidence="2" id="KW-0732">Signal</keyword>
<proteinExistence type="predicted"/>
<evidence type="ECO:0000313" key="4">
    <source>
        <dbReference type="Proteomes" id="UP000649617"/>
    </source>
</evidence>
<name>A0A812XIY7_SYMPI</name>
<feature type="region of interest" description="Disordered" evidence="1">
    <location>
        <begin position="20"/>
        <end position="42"/>
    </location>
</feature>